<evidence type="ECO:0000256" key="6">
    <source>
        <dbReference type="SAM" id="Phobius"/>
    </source>
</evidence>
<accession>A0ABW8SY72</accession>
<proteinExistence type="predicted"/>
<reference evidence="8 9" key="1">
    <citation type="submission" date="2024-07" db="EMBL/GenBank/DDBJ databases">
        <authorList>
            <person name="Pitt A."/>
            <person name="Hahn M.W."/>
        </authorList>
    </citation>
    <scope>NUCLEOTIDE SEQUENCE [LARGE SCALE GENOMIC DNA]</scope>
    <source>
        <strain evidence="8 9">2-AUSEE-184A6</strain>
    </source>
</reference>
<evidence type="ECO:0000259" key="7">
    <source>
        <dbReference type="Pfam" id="PF13906"/>
    </source>
</evidence>
<keyword evidence="5 6" id="KW-0472">Membrane</keyword>
<feature type="domain" description="Cationic amino acid transporter C-terminal" evidence="7">
    <location>
        <begin position="523"/>
        <end position="566"/>
    </location>
</feature>
<comment type="caution">
    <text evidence="8">The sequence shown here is derived from an EMBL/GenBank/DDBJ whole genome shotgun (WGS) entry which is preliminary data.</text>
</comment>
<dbReference type="InterPro" id="IPR029485">
    <property type="entry name" value="CAT_C"/>
</dbReference>
<dbReference type="Gene3D" id="1.20.1740.10">
    <property type="entry name" value="Amino acid/polyamine transporter I"/>
    <property type="match status" value="1"/>
</dbReference>
<feature type="transmembrane region" description="Helical" evidence="6">
    <location>
        <begin position="195"/>
        <end position="218"/>
    </location>
</feature>
<evidence type="ECO:0000256" key="2">
    <source>
        <dbReference type="ARBA" id="ARBA00022448"/>
    </source>
</evidence>
<keyword evidence="2" id="KW-0813">Transport</keyword>
<dbReference type="InterPro" id="IPR002293">
    <property type="entry name" value="AA/rel_permease1"/>
</dbReference>
<dbReference type="EMBL" id="JBEWZG010000003">
    <property type="protein sequence ID" value="MFL0206778.1"/>
    <property type="molecule type" value="Genomic_DNA"/>
</dbReference>
<dbReference type="Pfam" id="PF13906">
    <property type="entry name" value="AA_permease_C"/>
    <property type="match status" value="1"/>
</dbReference>
<dbReference type="RefSeq" id="WP_406778328.1">
    <property type="nucleotide sequence ID" value="NZ_JBEWZG010000003.1"/>
</dbReference>
<dbReference type="Pfam" id="PF13520">
    <property type="entry name" value="AA_permease_2"/>
    <property type="match status" value="1"/>
</dbReference>
<feature type="transmembrane region" description="Helical" evidence="6">
    <location>
        <begin position="65"/>
        <end position="85"/>
    </location>
</feature>
<evidence type="ECO:0000256" key="5">
    <source>
        <dbReference type="ARBA" id="ARBA00023136"/>
    </source>
</evidence>
<feature type="transmembrane region" description="Helical" evidence="6">
    <location>
        <begin position="301"/>
        <end position="323"/>
    </location>
</feature>
<feature type="transmembrane region" description="Helical" evidence="6">
    <location>
        <begin position="343"/>
        <end position="369"/>
    </location>
</feature>
<feature type="transmembrane region" description="Helical" evidence="6">
    <location>
        <begin position="500"/>
        <end position="517"/>
    </location>
</feature>
<dbReference type="PANTHER" id="PTHR43243">
    <property type="entry name" value="INNER MEMBRANE TRANSPORTER YGJI-RELATED"/>
    <property type="match status" value="1"/>
</dbReference>
<feature type="transmembrane region" description="Helical" evidence="6">
    <location>
        <begin position="463"/>
        <end position="480"/>
    </location>
</feature>
<dbReference type="PANTHER" id="PTHR43243:SF4">
    <property type="entry name" value="CATIONIC AMINO ACID TRANSPORTER 4"/>
    <property type="match status" value="1"/>
</dbReference>
<dbReference type="Proteomes" id="UP001623559">
    <property type="component" value="Unassembled WGS sequence"/>
</dbReference>
<feature type="transmembrane region" description="Helical" evidence="6">
    <location>
        <begin position="38"/>
        <end position="59"/>
    </location>
</feature>
<evidence type="ECO:0000256" key="3">
    <source>
        <dbReference type="ARBA" id="ARBA00022692"/>
    </source>
</evidence>
<sequence length="574" mass="62622">MWSSFFRKKSIDKIISDQLEIESLEGNSMDRNLGVRDLTFMGVAAIIGASIFSAIGQASANGGPAVSMLFVFTAMACMFTAFCYARFAATVPISGSAYTYAYTSLGEIVAWILGWNLLLEYAISNVAVAISWSKYFVDLLEGLGIHVPEFMTMDYLSAKRAFTETNSALASGQKFEALSVNLREGYTAYLSAPTIFGWHFVANIPALLITVAITYLVYIGIKESKNTNNILVVLKLLVIMIVVGVGAFYVQVENWTPFAPNGISGVLKSVAAVCFAYIGFDSISTTAEECKNPQRDIPKAMMYALIICTVLYVLVTLVLTGIVPSGNLAGIEDPLAFMFMQVGLPGVAGIVAASAVIALTSALLVYQLGQPRIWMTMSRDGLLPKAFSRIHPKYRTPSFSTIMTGVLVGVPALFANLEEVINLSSIGTLFAFVLVCGGVLVLDLDPENQKKSKFKIPYINSSYYVGLSLILALVLIVNSGVNLGEWLQGLYSGEAKADHVIMAGFFLIWAVMAFFSVTKKLSLIPVLGLLVNLYLMTQMGATNWERFMYWCLAGVLIYFGYSYRKSKLNFKLKA</sequence>
<name>A0ABW8SY72_9BACT</name>
<feature type="transmembrane region" description="Helical" evidence="6">
    <location>
        <begin position="423"/>
        <end position="442"/>
    </location>
</feature>
<evidence type="ECO:0000313" key="9">
    <source>
        <dbReference type="Proteomes" id="UP001623559"/>
    </source>
</evidence>
<evidence type="ECO:0000313" key="8">
    <source>
        <dbReference type="EMBL" id="MFL0206778.1"/>
    </source>
</evidence>
<keyword evidence="4 6" id="KW-1133">Transmembrane helix</keyword>
<protein>
    <submittedName>
        <fullName evidence="8">Amino acid permease</fullName>
    </submittedName>
</protein>
<keyword evidence="3 6" id="KW-0812">Transmembrane</keyword>
<organism evidence="8 9">
    <name type="scientific">Aquirufa novilacunae</name>
    <dbReference type="NCBI Taxonomy" id="3139305"/>
    <lineage>
        <taxon>Bacteria</taxon>
        <taxon>Pseudomonadati</taxon>
        <taxon>Bacteroidota</taxon>
        <taxon>Cytophagia</taxon>
        <taxon>Cytophagales</taxon>
        <taxon>Flectobacillaceae</taxon>
        <taxon>Aquirufa</taxon>
    </lineage>
</organism>
<feature type="transmembrane region" description="Helical" evidence="6">
    <location>
        <begin position="524"/>
        <end position="541"/>
    </location>
</feature>
<dbReference type="PIRSF" id="PIRSF006060">
    <property type="entry name" value="AA_transporter"/>
    <property type="match status" value="1"/>
</dbReference>
<feature type="transmembrane region" description="Helical" evidence="6">
    <location>
        <begin position="547"/>
        <end position="563"/>
    </location>
</feature>
<feature type="transmembrane region" description="Helical" evidence="6">
    <location>
        <begin position="262"/>
        <end position="280"/>
    </location>
</feature>
<feature type="transmembrane region" description="Helical" evidence="6">
    <location>
        <begin position="230"/>
        <end position="250"/>
    </location>
</feature>
<comment type="subcellular location">
    <subcellularLocation>
        <location evidence="1">Membrane</location>
        <topology evidence="1">Multi-pass membrane protein</topology>
    </subcellularLocation>
</comment>
<evidence type="ECO:0000256" key="1">
    <source>
        <dbReference type="ARBA" id="ARBA00004141"/>
    </source>
</evidence>
<gene>
    <name evidence="8" type="ORF">V7S74_08490</name>
</gene>
<evidence type="ECO:0000256" key="4">
    <source>
        <dbReference type="ARBA" id="ARBA00022989"/>
    </source>
</evidence>
<feature type="transmembrane region" description="Helical" evidence="6">
    <location>
        <begin position="399"/>
        <end position="417"/>
    </location>
</feature>